<keyword evidence="3" id="KW-1133">Transmembrane helix</keyword>
<comment type="similarity">
    <text evidence="1">Belongs to the peptidase S1 family.</text>
</comment>
<accession>A0A8S1IPC8</accession>
<reference evidence="5" key="1">
    <citation type="submission" date="2020-12" db="EMBL/GenBank/DDBJ databases">
        <authorList>
            <person name="Iha C."/>
        </authorList>
    </citation>
    <scope>NUCLEOTIDE SEQUENCE</scope>
</reference>
<organism evidence="5 6">
    <name type="scientific">Ostreobium quekettii</name>
    <dbReference type="NCBI Taxonomy" id="121088"/>
    <lineage>
        <taxon>Eukaryota</taxon>
        <taxon>Viridiplantae</taxon>
        <taxon>Chlorophyta</taxon>
        <taxon>core chlorophytes</taxon>
        <taxon>Ulvophyceae</taxon>
        <taxon>TCBD clade</taxon>
        <taxon>Bryopsidales</taxon>
        <taxon>Ostreobineae</taxon>
        <taxon>Ostreobiaceae</taxon>
        <taxon>Ostreobium</taxon>
    </lineage>
</organism>
<comment type="caution">
    <text evidence="5">The sequence shown here is derived from an EMBL/GenBank/DDBJ whole genome shotgun (WGS) entry which is preliminary data.</text>
</comment>
<dbReference type="SUPFAM" id="SSF50494">
    <property type="entry name" value="Trypsin-like serine proteases"/>
    <property type="match status" value="2"/>
</dbReference>
<evidence type="ECO:0000256" key="3">
    <source>
        <dbReference type="SAM" id="Phobius"/>
    </source>
</evidence>
<dbReference type="EMBL" id="CAJHUC010000518">
    <property type="protein sequence ID" value="CAD7696641.1"/>
    <property type="molecule type" value="Genomic_DNA"/>
</dbReference>
<sequence>MVSLVTLNLRQLSQEAEVSCAAGRRQGAAVLWGSSSACATEQVLPFAVMSTCRSLRIGTSGNLPTQRCNFTLQRCLLVVAVVWLGAWHSAAGLASIQRQPLGWMTAPAGRFPYLVAINMQSHEHQCSGVLLNDCFVLTAAHCISSLDRDIAVIVTRVDPEGSEAAAQEMEVDAVSIHPRWTGNLKDGYDAALLRLSTPVDGQPPLLAPRTSKLYPGTAVFLLRPDVNVQMAQYSVMSNDFFSDFASLESHMFCAHSERAGLQSGDVGGPAIIPHRPSDGVVQDLRNSNGTSADGGSPGKDVLVGVLSCVNASATERAGGIFTRIANLRGWIEQYLFQADEGLQILGKDSKFPEMVHKGSSGCSGRAYGDQWVSQQYWDGWLRAPRGRFEALVSIRGRGREHVCTGVIVSPLYILTSANCIDIVGPNPIVIIGPQTMNEDRRTKGVQEQRAEMAHVHPRWSGKVDEGYDITLLKLPREVTVSFPSLAPRSFTLRPNSRVFALKLGASLDIAQFSIVDNELCPMLDDLHDSMFCAYSSSANMQSGASGGPVLVIDSDDIRLAGPHMDLVVGVVSCANYSSLDESGIGCVLISGVQDWIQQIIAPKDEAWFMAHLVAAVIMLLFIFTVSLMVAPFISSWALALLFSMLLLMLFGLAILWNGNSGGKVANMYWRPISDAVETAISDFLGTLPAPVQDVLRTVHDAVLTESFWQENLWPTAAAAAVVTLWAMWQLLGGQVRWRAARRVE</sequence>
<dbReference type="PROSITE" id="PS00134">
    <property type="entry name" value="TRYPSIN_HIS"/>
    <property type="match status" value="1"/>
</dbReference>
<dbReference type="InterPro" id="IPR018114">
    <property type="entry name" value="TRYPSIN_HIS"/>
</dbReference>
<feature type="transmembrane region" description="Helical" evidence="3">
    <location>
        <begin position="712"/>
        <end position="731"/>
    </location>
</feature>
<evidence type="ECO:0000259" key="4">
    <source>
        <dbReference type="PROSITE" id="PS50240"/>
    </source>
</evidence>
<dbReference type="Gene3D" id="2.40.10.10">
    <property type="entry name" value="Trypsin-like serine proteases"/>
    <property type="match status" value="4"/>
</dbReference>
<dbReference type="PROSITE" id="PS50240">
    <property type="entry name" value="TRYPSIN_DOM"/>
    <property type="match status" value="2"/>
</dbReference>
<dbReference type="AlphaFoldDB" id="A0A8S1IPC8"/>
<keyword evidence="6" id="KW-1185">Reference proteome</keyword>
<dbReference type="Proteomes" id="UP000708148">
    <property type="component" value="Unassembled WGS sequence"/>
</dbReference>
<feature type="transmembrane region" description="Helical" evidence="3">
    <location>
        <begin position="636"/>
        <end position="656"/>
    </location>
</feature>
<evidence type="ECO:0000313" key="6">
    <source>
        <dbReference type="Proteomes" id="UP000708148"/>
    </source>
</evidence>
<dbReference type="OrthoDB" id="10051896at2759"/>
<gene>
    <name evidence="5" type="ORF">OSTQU699_LOCUS2002</name>
</gene>
<evidence type="ECO:0000256" key="2">
    <source>
        <dbReference type="ARBA" id="ARBA00023157"/>
    </source>
</evidence>
<proteinExistence type="inferred from homology"/>
<dbReference type="PANTHER" id="PTHR24276:SF98">
    <property type="entry name" value="FI18310P1-RELATED"/>
    <property type="match status" value="1"/>
</dbReference>
<dbReference type="InterPro" id="IPR001254">
    <property type="entry name" value="Trypsin_dom"/>
</dbReference>
<keyword evidence="3" id="KW-0812">Transmembrane</keyword>
<dbReference type="Pfam" id="PF00089">
    <property type="entry name" value="Trypsin"/>
    <property type="match status" value="2"/>
</dbReference>
<keyword evidence="2" id="KW-1015">Disulfide bond</keyword>
<dbReference type="SMART" id="SM00020">
    <property type="entry name" value="Tryp_SPc"/>
    <property type="match status" value="1"/>
</dbReference>
<feature type="transmembrane region" description="Helical" evidence="3">
    <location>
        <begin position="606"/>
        <end position="629"/>
    </location>
</feature>
<dbReference type="InterPro" id="IPR050430">
    <property type="entry name" value="Peptidase_S1"/>
</dbReference>
<dbReference type="InterPro" id="IPR009003">
    <property type="entry name" value="Peptidase_S1_PA"/>
</dbReference>
<dbReference type="PANTHER" id="PTHR24276">
    <property type="entry name" value="POLYSERASE-RELATED"/>
    <property type="match status" value="1"/>
</dbReference>
<name>A0A8S1IPC8_9CHLO</name>
<evidence type="ECO:0000256" key="1">
    <source>
        <dbReference type="ARBA" id="ARBA00007664"/>
    </source>
</evidence>
<protein>
    <recommendedName>
        <fullName evidence="4">Peptidase S1 domain-containing protein</fullName>
    </recommendedName>
</protein>
<dbReference type="InterPro" id="IPR043504">
    <property type="entry name" value="Peptidase_S1_PA_chymotrypsin"/>
</dbReference>
<dbReference type="GO" id="GO:0006508">
    <property type="term" value="P:proteolysis"/>
    <property type="evidence" value="ECO:0007669"/>
    <property type="project" value="InterPro"/>
</dbReference>
<keyword evidence="3" id="KW-0472">Membrane</keyword>
<dbReference type="InterPro" id="IPR001314">
    <property type="entry name" value="Peptidase_S1A"/>
</dbReference>
<dbReference type="PRINTS" id="PR00722">
    <property type="entry name" value="CHYMOTRYPSIN"/>
</dbReference>
<dbReference type="GO" id="GO:0004252">
    <property type="term" value="F:serine-type endopeptidase activity"/>
    <property type="evidence" value="ECO:0007669"/>
    <property type="project" value="InterPro"/>
</dbReference>
<feature type="domain" description="Peptidase S1" evidence="4">
    <location>
        <begin position="100"/>
        <end position="336"/>
    </location>
</feature>
<evidence type="ECO:0000313" key="5">
    <source>
        <dbReference type="EMBL" id="CAD7696641.1"/>
    </source>
</evidence>
<feature type="domain" description="Peptidase S1" evidence="4">
    <location>
        <begin position="366"/>
        <end position="601"/>
    </location>
</feature>